<name>A0A6J4IA97_9ACTN</name>
<accession>A0A6J4IA97</accession>
<organism evidence="2">
    <name type="scientific">uncultured Blastococcus sp</name>
    <dbReference type="NCBI Taxonomy" id="217144"/>
    <lineage>
        <taxon>Bacteria</taxon>
        <taxon>Bacillati</taxon>
        <taxon>Actinomycetota</taxon>
        <taxon>Actinomycetes</taxon>
        <taxon>Geodermatophilales</taxon>
        <taxon>Geodermatophilaceae</taxon>
        <taxon>Blastococcus</taxon>
        <taxon>environmental samples</taxon>
    </lineage>
</organism>
<dbReference type="EMBL" id="CADCTN010000129">
    <property type="protein sequence ID" value="CAA9245702.1"/>
    <property type="molecule type" value="Genomic_DNA"/>
</dbReference>
<gene>
    <name evidence="2" type="ORF">AVDCRST_MAG52-1872</name>
</gene>
<feature type="compositionally biased region" description="Low complexity" evidence="1">
    <location>
        <begin position="84"/>
        <end position="94"/>
    </location>
</feature>
<feature type="region of interest" description="Disordered" evidence="1">
    <location>
        <begin position="1"/>
        <end position="119"/>
    </location>
</feature>
<sequence>GCAPSLRHAPGLPVHPRQRAHPPRLAAHRAGTGGRGRGRGHLRPRAGRPLGQRGRRPGAGADRPGDGRGRVPALARQRGRHPRGQAPAGRPAAADRVRCRRSGRPRRGRAGRRGGDGPV</sequence>
<feature type="compositionally biased region" description="Basic residues" evidence="1">
    <location>
        <begin position="36"/>
        <end position="46"/>
    </location>
</feature>
<protein>
    <submittedName>
        <fullName evidence="2">Uncharacterized protein</fullName>
    </submittedName>
</protein>
<evidence type="ECO:0000313" key="2">
    <source>
        <dbReference type="EMBL" id="CAA9245702.1"/>
    </source>
</evidence>
<feature type="compositionally biased region" description="Basic residues" evidence="1">
    <location>
        <begin position="98"/>
        <end position="112"/>
    </location>
</feature>
<evidence type="ECO:0000256" key="1">
    <source>
        <dbReference type="SAM" id="MobiDB-lite"/>
    </source>
</evidence>
<feature type="compositionally biased region" description="Low complexity" evidence="1">
    <location>
        <begin position="47"/>
        <end position="62"/>
    </location>
</feature>
<reference evidence="2" key="1">
    <citation type="submission" date="2020-02" db="EMBL/GenBank/DDBJ databases">
        <authorList>
            <person name="Meier V. D."/>
        </authorList>
    </citation>
    <scope>NUCLEOTIDE SEQUENCE</scope>
    <source>
        <strain evidence="2">AVDCRST_MAG52</strain>
    </source>
</reference>
<proteinExistence type="predicted"/>
<feature type="non-terminal residue" evidence="2">
    <location>
        <position position="119"/>
    </location>
</feature>
<dbReference type="AlphaFoldDB" id="A0A6J4IA97"/>
<feature type="non-terminal residue" evidence="2">
    <location>
        <position position="1"/>
    </location>
</feature>